<evidence type="ECO:0000313" key="4">
    <source>
        <dbReference type="Proteomes" id="UP000799423"/>
    </source>
</evidence>
<dbReference type="EMBL" id="MU006318">
    <property type="protein sequence ID" value="KAF2848443.1"/>
    <property type="molecule type" value="Genomic_DNA"/>
</dbReference>
<dbReference type="AlphaFoldDB" id="A0A6A7AZG5"/>
<dbReference type="SUPFAM" id="SSF49879">
    <property type="entry name" value="SMAD/FHA domain"/>
    <property type="match status" value="1"/>
</dbReference>
<name>A0A6A7AZG5_9PLEO</name>
<protein>
    <recommendedName>
        <fullName evidence="2">FHA domain-containing protein</fullName>
    </recommendedName>
</protein>
<evidence type="ECO:0000313" key="3">
    <source>
        <dbReference type="EMBL" id="KAF2848443.1"/>
    </source>
</evidence>
<accession>A0A6A7AZG5</accession>
<feature type="region of interest" description="Disordered" evidence="1">
    <location>
        <begin position="146"/>
        <end position="206"/>
    </location>
</feature>
<dbReference type="InterPro" id="IPR008984">
    <property type="entry name" value="SMAD_FHA_dom_sf"/>
</dbReference>
<organism evidence="3 4">
    <name type="scientific">Plenodomus tracheiphilus IPT5</name>
    <dbReference type="NCBI Taxonomy" id="1408161"/>
    <lineage>
        <taxon>Eukaryota</taxon>
        <taxon>Fungi</taxon>
        <taxon>Dikarya</taxon>
        <taxon>Ascomycota</taxon>
        <taxon>Pezizomycotina</taxon>
        <taxon>Dothideomycetes</taxon>
        <taxon>Pleosporomycetidae</taxon>
        <taxon>Pleosporales</taxon>
        <taxon>Pleosporineae</taxon>
        <taxon>Leptosphaeriaceae</taxon>
        <taxon>Plenodomus</taxon>
    </lineage>
</organism>
<feature type="domain" description="FHA" evidence="2">
    <location>
        <begin position="32"/>
        <end position="96"/>
    </location>
</feature>
<reference evidence="3" key="1">
    <citation type="submission" date="2020-01" db="EMBL/GenBank/DDBJ databases">
        <authorList>
            <consortium name="DOE Joint Genome Institute"/>
            <person name="Haridas S."/>
            <person name="Albert R."/>
            <person name="Binder M."/>
            <person name="Bloem J."/>
            <person name="Labutti K."/>
            <person name="Salamov A."/>
            <person name="Andreopoulos B."/>
            <person name="Baker S.E."/>
            <person name="Barry K."/>
            <person name="Bills G."/>
            <person name="Bluhm B.H."/>
            <person name="Cannon C."/>
            <person name="Castanera R."/>
            <person name="Culley D.E."/>
            <person name="Daum C."/>
            <person name="Ezra D."/>
            <person name="Gonzalez J.B."/>
            <person name="Henrissat B."/>
            <person name="Kuo A."/>
            <person name="Liang C."/>
            <person name="Lipzen A."/>
            <person name="Lutzoni F."/>
            <person name="Magnuson J."/>
            <person name="Mondo S."/>
            <person name="Nolan M."/>
            <person name="Ohm R."/>
            <person name="Pangilinan J."/>
            <person name="Park H.-J."/>
            <person name="Ramirez L."/>
            <person name="Alfaro M."/>
            <person name="Sun H."/>
            <person name="Tritt A."/>
            <person name="Yoshinaga Y."/>
            <person name="Zwiers L.-H."/>
            <person name="Turgeon B.G."/>
            <person name="Goodwin S.B."/>
            <person name="Spatafora J.W."/>
            <person name="Crous P.W."/>
            <person name="Grigoriev I.V."/>
        </authorList>
    </citation>
    <scope>NUCLEOTIDE SEQUENCE</scope>
    <source>
        <strain evidence="3">IPT5</strain>
    </source>
</reference>
<feature type="compositionally biased region" description="Acidic residues" evidence="1">
    <location>
        <begin position="289"/>
        <end position="302"/>
    </location>
</feature>
<sequence>MSDTFRIVLRDVQRHDAFEKREFVLPIDRSIYPIGRASKSEAKRNLLPAPHNAYIDSPVVSREHAILTASPNSGNPVVFISDCGSMHGTMVNGRKLAPHDPEILVSGDLLQFGVDINRNEEFFVARKYTFESQLIRPYSLGFAVPDAESEEEHVETHEQHGSQLNPLVLDDSDAGSVVDGAAVDEEDSNEQDAAEEEEEDDDDDEDVTMMETEQLKPWDLDLSFPADSIKDLFAQHSKSDVRTTVGAEAYSDGEESVHQYSSGNEDSDEVDVLADHETESVASSKADESSEQEIADSDDEDVSSPVVLTGSVFAPTTLPSGLPLAEPGVAHMNMNKSRNAFTLDDDLETPLARSIFGQKSDSTSFGESAAPFLPSQPAEHYAELPNPYTESYRVEDHDWSVLRETQVHTANTNSADRSSYASPLFGHSMGYFQASSLVDDRAESARQALSLQTPPPMPASDVVASAQQPVRRTKVSIDEIVEDQPPTPESVNNMKRKADVLEEEHRPAVRDPDVVLPESTSITDDLVVAVQADQPAALIAQRPKKQPRSVLAKFGLTAKYLGLGTAGAVAAITALSTLPDTFFT</sequence>
<dbReference type="SMART" id="SM00240">
    <property type="entry name" value="FHA"/>
    <property type="match status" value="1"/>
</dbReference>
<dbReference type="InterPro" id="IPR000253">
    <property type="entry name" value="FHA_dom"/>
</dbReference>
<dbReference type="Gene3D" id="2.60.200.20">
    <property type="match status" value="1"/>
</dbReference>
<evidence type="ECO:0000256" key="1">
    <source>
        <dbReference type="SAM" id="MobiDB-lite"/>
    </source>
</evidence>
<feature type="compositionally biased region" description="Acidic residues" evidence="1">
    <location>
        <begin position="182"/>
        <end position="206"/>
    </location>
</feature>
<proteinExistence type="predicted"/>
<dbReference type="GO" id="GO:0005737">
    <property type="term" value="C:cytoplasm"/>
    <property type="evidence" value="ECO:0007669"/>
    <property type="project" value="TreeGrafter"/>
</dbReference>
<dbReference type="InterPro" id="IPR051176">
    <property type="entry name" value="Cent_Immune-Sig_Mod"/>
</dbReference>
<evidence type="ECO:0000259" key="2">
    <source>
        <dbReference type="PROSITE" id="PS50006"/>
    </source>
</evidence>
<dbReference type="Pfam" id="PF00498">
    <property type="entry name" value="FHA"/>
    <property type="match status" value="1"/>
</dbReference>
<dbReference type="Proteomes" id="UP000799423">
    <property type="component" value="Unassembled WGS sequence"/>
</dbReference>
<dbReference type="PROSITE" id="PS50006">
    <property type="entry name" value="FHA_DOMAIN"/>
    <property type="match status" value="1"/>
</dbReference>
<keyword evidence="4" id="KW-1185">Reference proteome</keyword>
<feature type="region of interest" description="Disordered" evidence="1">
    <location>
        <begin position="249"/>
        <end position="303"/>
    </location>
</feature>
<dbReference type="PANTHER" id="PTHR15715">
    <property type="entry name" value="CENTROSOMAL PROTEIN OF 170 KDA"/>
    <property type="match status" value="1"/>
</dbReference>
<dbReference type="PANTHER" id="PTHR15715:SF37">
    <property type="entry name" value="LD47843P"/>
    <property type="match status" value="1"/>
</dbReference>
<gene>
    <name evidence="3" type="ORF">T440DRAFT_509553</name>
</gene>
<dbReference type="OrthoDB" id="4096268at2759"/>